<dbReference type="AlphaFoldDB" id="A0A1F6PBR0"/>
<comment type="caution">
    <text evidence="4">The sequence shown here is derived from an EMBL/GenBank/DDBJ whole genome shotgun (WGS) entry which is preliminary data.</text>
</comment>
<dbReference type="GO" id="GO:0016757">
    <property type="term" value="F:glycosyltransferase activity"/>
    <property type="evidence" value="ECO:0007669"/>
    <property type="project" value="InterPro"/>
</dbReference>
<dbReference type="EMBL" id="MFRE01000026">
    <property type="protein sequence ID" value="OGH93607.1"/>
    <property type="molecule type" value="Genomic_DNA"/>
</dbReference>
<dbReference type="InterPro" id="IPR028098">
    <property type="entry name" value="Glyco_trans_4-like_N"/>
</dbReference>
<evidence type="ECO:0008006" key="6">
    <source>
        <dbReference type="Google" id="ProtNLM"/>
    </source>
</evidence>
<dbReference type="Pfam" id="PF13439">
    <property type="entry name" value="Glyco_transf_4"/>
    <property type="match status" value="1"/>
</dbReference>
<feature type="domain" description="Glycosyltransferase subfamily 4-like N-terminal" evidence="3">
    <location>
        <begin position="17"/>
        <end position="181"/>
    </location>
</feature>
<evidence type="ECO:0000256" key="1">
    <source>
        <dbReference type="ARBA" id="ARBA00022679"/>
    </source>
</evidence>
<evidence type="ECO:0000259" key="3">
    <source>
        <dbReference type="Pfam" id="PF13439"/>
    </source>
</evidence>
<evidence type="ECO:0000259" key="2">
    <source>
        <dbReference type="Pfam" id="PF00534"/>
    </source>
</evidence>
<evidence type="ECO:0000313" key="4">
    <source>
        <dbReference type="EMBL" id="OGH93607.1"/>
    </source>
</evidence>
<dbReference type="STRING" id="1798709.A2538_03930"/>
<dbReference type="CDD" id="cd03809">
    <property type="entry name" value="GT4_MtfB-like"/>
    <property type="match status" value="1"/>
</dbReference>
<reference evidence="4 5" key="1">
    <citation type="journal article" date="2016" name="Nat. Commun.">
        <title>Thousands of microbial genomes shed light on interconnected biogeochemical processes in an aquifer system.</title>
        <authorList>
            <person name="Anantharaman K."/>
            <person name="Brown C.T."/>
            <person name="Hug L.A."/>
            <person name="Sharon I."/>
            <person name="Castelle C.J."/>
            <person name="Probst A.J."/>
            <person name="Thomas B.C."/>
            <person name="Singh A."/>
            <person name="Wilkins M.J."/>
            <person name="Karaoz U."/>
            <person name="Brodie E.L."/>
            <person name="Williams K.H."/>
            <person name="Hubbard S.S."/>
            <person name="Banfield J.F."/>
        </authorList>
    </citation>
    <scope>NUCLEOTIDE SEQUENCE [LARGE SCALE GENOMIC DNA]</scope>
</reference>
<organism evidence="4 5">
    <name type="scientific">Candidatus Magasanikbacteria bacterium RIFOXYD2_FULL_41_14</name>
    <dbReference type="NCBI Taxonomy" id="1798709"/>
    <lineage>
        <taxon>Bacteria</taxon>
        <taxon>Candidatus Magasanikiibacteriota</taxon>
    </lineage>
</organism>
<name>A0A1F6PBR0_9BACT</name>
<dbReference type="InterPro" id="IPR001296">
    <property type="entry name" value="Glyco_trans_1"/>
</dbReference>
<dbReference type="Pfam" id="PF00534">
    <property type="entry name" value="Glycos_transf_1"/>
    <property type="match status" value="1"/>
</dbReference>
<keyword evidence="1" id="KW-0808">Transferase</keyword>
<dbReference type="SUPFAM" id="SSF53756">
    <property type="entry name" value="UDP-Glycosyltransferase/glycogen phosphorylase"/>
    <property type="match status" value="1"/>
</dbReference>
<proteinExistence type="predicted"/>
<dbReference type="Proteomes" id="UP000178254">
    <property type="component" value="Unassembled WGS sequence"/>
</dbReference>
<feature type="domain" description="Glycosyl transferase family 1" evidence="2">
    <location>
        <begin position="206"/>
        <end position="361"/>
    </location>
</feature>
<sequence>MNIGIDSRALLGPTKTGVGEYAIELIKAILAADSVNRYFIFSNAHASTPTNQIFTQKNVTLTDFHYPNKFFNLAIATTNHPRLDNLITKKYHEPIDCWFSPHLNFTSLSPQTPHILTVHDLSFKLFPEFFTLRQRLWHWAVKPRAQTKRAIHIIVPSANTKNDLIERYHLPPEKISIINPGHGSAFDDQNNFSVEKIHKLKNKYELPDEFILFLGSIEPRKNITGLIKAFEIVSQTLPNLWLIIAGAGGWKNQTIYERATCSPVAKKIKFIGWVKDEEKPALYRIASLFVYPSLYEGFGFPVLEAMSVGTATITSNRSSLPEVAGGGALLVNPINSADIAEKIILLQKNPELKNRLKKAGQIQAQKFSWDNSAKQWLKIIERFKDEQTKTKPIQS</sequence>
<dbReference type="FunFam" id="3.40.50.2000:FF:000119">
    <property type="entry name" value="Glycosyl transferase group 1"/>
    <property type="match status" value="1"/>
</dbReference>
<gene>
    <name evidence="4" type="ORF">A2538_03930</name>
</gene>
<dbReference type="GO" id="GO:0009103">
    <property type="term" value="P:lipopolysaccharide biosynthetic process"/>
    <property type="evidence" value="ECO:0007669"/>
    <property type="project" value="TreeGrafter"/>
</dbReference>
<dbReference type="PANTHER" id="PTHR46401:SF2">
    <property type="entry name" value="GLYCOSYLTRANSFERASE WBBK-RELATED"/>
    <property type="match status" value="1"/>
</dbReference>
<accession>A0A1F6PBR0</accession>
<evidence type="ECO:0000313" key="5">
    <source>
        <dbReference type="Proteomes" id="UP000178254"/>
    </source>
</evidence>
<dbReference type="PANTHER" id="PTHR46401">
    <property type="entry name" value="GLYCOSYLTRANSFERASE WBBK-RELATED"/>
    <property type="match status" value="1"/>
</dbReference>
<protein>
    <recommendedName>
        <fullName evidence="6">Glycosyl transferase family 1 domain-containing protein</fullName>
    </recommendedName>
</protein>
<dbReference type="Gene3D" id="3.40.50.2000">
    <property type="entry name" value="Glycogen Phosphorylase B"/>
    <property type="match status" value="2"/>
</dbReference>